<sequence length="322" mass="36574">MESDSQSRGRGQNKHYWTVEEDRALIDALIKLSANPMWRAENGFRNGYLGQLERIIKVKIPTSTLKVAPNIESQVKLFRSKTTAIADILQISGFVWNYERCTIECEKSAYDEYIKNHKEAAGLYGKAFPFFNDLVAIFARDRAHGSARGDVGDDAEQYLQENVPLDDDTNFFQMASDDVCMPTQEPVHTPSPVGSETSTSRARRKRKTFMDPSMETISQNFHNFVEIIGPGLKTLAEATAREVALDEAREKAREDREKALEAREKAYEVAQAEIEEMKKLLSQVIFEIEGLSDDEAMFILPVLPKDDDQLKIFLELPNNKKL</sequence>
<reference evidence="2" key="1">
    <citation type="journal article" date="2022" name="Nat. Commun.">
        <title>Chromosome evolution and the genetic basis of agronomically important traits in greater yam.</title>
        <authorList>
            <person name="Bredeson J.V."/>
            <person name="Lyons J.B."/>
            <person name="Oniyinde I.O."/>
            <person name="Okereke N.R."/>
            <person name="Kolade O."/>
            <person name="Nnabue I."/>
            <person name="Nwadili C.O."/>
            <person name="Hribova E."/>
            <person name="Parker M."/>
            <person name="Nwogha J."/>
            <person name="Shu S."/>
            <person name="Carlson J."/>
            <person name="Kariba R."/>
            <person name="Muthemba S."/>
            <person name="Knop K."/>
            <person name="Barton G.J."/>
            <person name="Sherwood A.V."/>
            <person name="Lopez-Montes A."/>
            <person name="Asiedu R."/>
            <person name="Jamnadass R."/>
            <person name="Muchugi A."/>
            <person name="Goodstein D."/>
            <person name="Egesi C.N."/>
            <person name="Featherston J."/>
            <person name="Asfaw A."/>
            <person name="Simpson G.G."/>
            <person name="Dolezel J."/>
            <person name="Hendre P.S."/>
            <person name="Van Deynze A."/>
            <person name="Kumar P.L."/>
            <person name="Obidiegwu J.E."/>
            <person name="Bhattacharjee R."/>
            <person name="Rokhsar D.S."/>
        </authorList>
    </citation>
    <scope>NUCLEOTIDE SEQUENCE [LARGE SCALE GENOMIC DNA]</scope>
    <source>
        <strain evidence="2">cv. TDa95/00328</strain>
    </source>
</reference>
<gene>
    <name evidence="1" type="ORF">IHE45_15G047300</name>
</gene>
<protein>
    <submittedName>
        <fullName evidence="1">Apolipoprotein</fullName>
    </submittedName>
</protein>
<comment type="caution">
    <text evidence="1">The sequence shown here is derived from an EMBL/GenBank/DDBJ whole genome shotgun (WGS) entry which is preliminary data.</text>
</comment>
<dbReference type="EMBL" id="CM037025">
    <property type="protein sequence ID" value="KAH7661193.1"/>
    <property type="molecule type" value="Genomic_DNA"/>
</dbReference>
<evidence type="ECO:0000313" key="2">
    <source>
        <dbReference type="Proteomes" id="UP000827976"/>
    </source>
</evidence>
<accession>A0ACB7UL43</accession>
<proteinExistence type="predicted"/>
<dbReference type="Proteomes" id="UP000827976">
    <property type="component" value="Chromosome 15"/>
</dbReference>
<name>A0ACB7UL43_DIOAL</name>
<organism evidence="1 2">
    <name type="scientific">Dioscorea alata</name>
    <name type="common">Purple yam</name>
    <dbReference type="NCBI Taxonomy" id="55571"/>
    <lineage>
        <taxon>Eukaryota</taxon>
        <taxon>Viridiplantae</taxon>
        <taxon>Streptophyta</taxon>
        <taxon>Embryophyta</taxon>
        <taxon>Tracheophyta</taxon>
        <taxon>Spermatophyta</taxon>
        <taxon>Magnoliopsida</taxon>
        <taxon>Liliopsida</taxon>
        <taxon>Dioscoreales</taxon>
        <taxon>Dioscoreaceae</taxon>
        <taxon>Dioscorea</taxon>
    </lineage>
</organism>
<evidence type="ECO:0000313" key="1">
    <source>
        <dbReference type="EMBL" id="KAH7661193.1"/>
    </source>
</evidence>
<keyword evidence="2" id="KW-1185">Reference proteome</keyword>